<organism evidence="3 4">
    <name type="scientific">Achromobacter pestifer</name>
    <dbReference type="NCBI Taxonomy" id="1353889"/>
    <lineage>
        <taxon>Bacteria</taxon>
        <taxon>Pseudomonadati</taxon>
        <taxon>Pseudomonadota</taxon>
        <taxon>Betaproteobacteria</taxon>
        <taxon>Burkholderiales</taxon>
        <taxon>Alcaligenaceae</taxon>
        <taxon>Achromobacter</taxon>
    </lineage>
</organism>
<dbReference type="GO" id="GO:0000287">
    <property type="term" value="F:magnesium ion binding"/>
    <property type="evidence" value="ECO:0007669"/>
    <property type="project" value="InterPro"/>
</dbReference>
<name>A0A7D4HZW4_9BURK</name>
<dbReference type="InterPro" id="IPR038136">
    <property type="entry name" value="CofD-like_dom_sf"/>
</dbReference>
<dbReference type="InterPro" id="IPR010115">
    <property type="entry name" value="FbiA/CofD"/>
</dbReference>
<sequence>MSDRSAPLRIVLLAGGVGGARMAVGLSAEPRVGQLTVIANVGDDDWFHGLRVCPDIDTITYTLAGLVNREQGWGLAGDTAGALATLRTLGSEDTWMSLGDRDIGLHIFRSHRLRQGHPLSSITRAAAHALGVSAAILPATDSEVPTIVSTAEGRLRFQQWFVERRAKPAVASLEYAGAGQAMPAPGVREAIACADLIVIAPSNPLLSIHPMLAIPGMRTALAAASASIVAVSPLLRGAAVKGPLAALAADLHFPPGNLGIARMYDGLVDAMVIDHGDAADQAGISGAIGVPVLCAHTLIADAASATRLASTLISWAGTRRGEPLARARS</sequence>
<keyword evidence="2" id="KW-0460">Magnesium</keyword>
<dbReference type="Gene3D" id="1.10.8.240">
    <property type="entry name" value="CofD-like domain"/>
    <property type="match status" value="1"/>
</dbReference>
<dbReference type="EC" id="2.7.8.28" evidence="3"/>
<dbReference type="PANTHER" id="PTHR43007">
    <property type="entry name" value="2-PHOSPHO-L-LACTATE TRANSFERASE"/>
    <property type="match status" value="1"/>
</dbReference>
<dbReference type="InterPro" id="IPR002882">
    <property type="entry name" value="CofD"/>
</dbReference>
<gene>
    <name evidence="3" type="ORF">FOC84_15065</name>
</gene>
<dbReference type="PANTHER" id="PTHR43007:SF1">
    <property type="entry name" value="2-PHOSPHO-L-LACTATE TRANSFERASE"/>
    <property type="match status" value="1"/>
</dbReference>
<dbReference type="GO" id="GO:0043743">
    <property type="term" value="F:LPPG:FO 2-phospho-L-lactate transferase activity"/>
    <property type="evidence" value="ECO:0007669"/>
    <property type="project" value="UniProtKB-EC"/>
</dbReference>
<dbReference type="KEGG" id="apes:FOC84_15065"/>
<proteinExistence type="inferred from homology"/>
<dbReference type="HAMAP" id="MF_01257">
    <property type="entry name" value="CofD"/>
    <property type="match status" value="1"/>
</dbReference>
<evidence type="ECO:0000256" key="2">
    <source>
        <dbReference type="ARBA" id="ARBA00022842"/>
    </source>
</evidence>
<reference evidence="3 4" key="1">
    <citation type="submission" date="2020-05" db="EMBL/GenBank/DDBJ databases">
        <title>FDA dAtabase for Regulatory Grade micrObial Sequences (FDA-ARGOS): Supporting development and validation of Infectious Disease Dx tests.</title>
        <authorList>
            <person name="Sproer C."/>
            <person name="Gronow S."/>
            <person name="Severitt S."/>
            <person name="Schroder I."/>
            <person name="Tallon L."/>
            <person name="Sadzewicz L."/>
            <person name="Zhao X."/>
            <person name="Vavikolanu K."/>
            <person name="Mehta A."/>
            <person name="Aluvathingal J."/>
            <person name="Nadendla S."/>
            <person name="Myers T."/>
            <person name="Yan Y."/>
            <person name="Sichtig H."/>
        </authorList>
    </citation>
    <scope>NUCLEOTIDE SEQUENCE [LARGE SCALE GENOMIC DNA]</scope>
    <source>
        <strain evidence="3 4">FDAARGOS_790</strain>
    </source>
</reference>
<evidence type="ECO:0000256" key="1">
    <source>
        <dbReference type="ARBA" id="ARBA00022679"/>
    </source>
</evidence>
<dbReference type="NCBIfam" id="TIGR01819">
    <property type="entry name" value="F420_cofD"/>
    <property type="match status" value="1"/>
</dbReference>
<keyword evidence="1 3" id="KW-0808">Transferase</keyword>
<protein>
    <submittedName>
        <fullName evidence="3">2-phospho-L-lactate transferase</fullName>
        <ecNumber evidence="3">2.7.8.28</ecNumber>
    </submittedName>
</protein>
<dbReference type="Pfam" id="PF01933">
    <property type="entry name" value="CofD"/>
    <property type="match status" value="1"/>
</dbReference>
<evidence type="ECO:0000313" key="3">
    <source>
        <dbReference type="EMBL" id="QKH36196.1"/>
    </source>
</evidence>
<dbReference type="AlphaFoldDB" id="A0A7D4HZW4"/>
<keyword evidence="4" id="KW-1185">Reference proteome</keyword>
<dbReference type="RefSeq" id="WP_173145107.1">
    <property type="nucleotide sequence ID" value="NZ_CP053985.1"/>
</dbReference>
<evidence type="ECO:0000313" key="4">
    <source>
        <dbReference type="Proteomes" id="UP000500970"/>
    </source>
</evidence>
<dbReference type="Gene3D" id="3.40.50.10680">
    <property type="entry name" value="CofD-like domains"/>
    <property type="match status" value="1"/>
</dbReference>
<dbReference type="EMBL" id="CP053985">
    <property type="protein sequence ID" value="QKH36196.1"/>
    <property type="molecule type" value="Genomic_DNA"/>
</dbReference>
<dbReference type="SUPFAM" id="SSF142338">
    <property type="entry name" value="CofD-like"/>
    <property type="match status" value="1"/>
</dbReference>
<accession>A0A7D4HZW4</accession>
<dbReference type="Proteomes" id="UP000500970">
    <property type="component" value="Chromosome"/>
</dbReference>